<gene>
    <name evidence="2" type="ORF">F6U93_04425</name>
</gene>
<evidence type="ECO:0000259" key="1">
    <source>
        <dbReference type="Pfam" id="PF10005"/>
    </source>
</evidence>
<dbReference type="Proteomes" id="UP000441333">
    <property type="component" value="Unassembled WGS sequence"/>
</dbReference>
<dbReference type="PIRSF" id="PIRSF012641">
    <property type="entry name" value="UCP012641"/>
    <property type="match status" value="1"/>
</dbReference>
<dbReference type="Pfam" id="PF10005">
    <property type="entry name" value="Zn_ribbon_DZR_6"/>
    <property type="match status" value="1"/>
</dbReference>
<proteinExistence type="predicted"/>
<evidence type="ECO:0000313" key="3">
    <source>
        <dbReference type="Proteomes" id="UP000441333"/>
    </source>
</evidence>
<comment type="caution">
    <text evidence="2">The sequence shown here is derived from an EMBL/GenBank/DDBJ whole genome shotgun (WGS) entry which is preliminary data.</text>
</comment>
<dbReference type="InterPro" id="IPR011201">
    <property type="entry name" value="Zinc-ribbon_6_bact"/>
</dbReference>
<dbReference type="RefSeq" id="WP_150937232.1">
    <property type="nucleotide sequence ID" value="NZ_WAAT01000028.1"/>
</dbReference>
<organism evidence="2 3">
    <name type="scientific">Pseudotamlana haliotis</name>
    <dbReference type="NCBI Taxonomy" id="2614804"/>
    <lineage>
        <taxon>Bacteria</taxon>
        <taxon>Pseudomonadati</taxon>
        <taxon>Bacteroidota</taxon>
        <taxon>Flavobacteriia</taxon>
        <taxon>Flavobacteriales</taxon>
        <taxon>Flavobacteriaceae</taxon>
        <taxon>Pseudotamlana</taxon>
    </lineage>
</organism>
<dbReference type="EMBL" id="WAAT01000028">
    <property type="protein sequence ID" value="KAB1069006.1"/>
    <property type="molecule type" value="Genomic_DNA"/>
</dbReference>
<reference evidence="2 3" key="1">
    <citation type="submission" date="2019-09" db="EMBL/GenBank/DDBJ databases">
        <authorList>
            <person name="Cao W.R."/>
        </authorList>
    </citation>
    <scope>NUCLEOTIDE SEQUENCE [LARGE SCALE GENOMIC DNA]</scope>
    <source>
        <strain evidence="2 3">B1N29</strain>
    </source>
</reference>
<protein>
    <recommendedName>
        <fullName evidence="1">Zinc-ribbon domain-containing protein</fullName>
    </recommendedName>
</protein>
<evidence type="ECO:0000313" key="2">
    <source>
        <dbReference type="EMBL" id="KAB1069006.1"/>
    </source>
</evidence>
<keyword evidence="3" id="KW-1185">Reference proteome</keyword>
<sequence length="355" mass="41446">MKIFQCSRCDFPVFFENTICENCDANLGYLDSENDIFAKPPEDENWLVKGKQYSYCKNEALNTCNWLVPAESEIGLCQSCYLNRTIPDTSNHKLHERLQNMEAAKHRLVYTLQCLGLPVKSRFEDTQSGLFFDFLSKGDVNVEGNKVMTGHANGVVTILLGEADVVNRETMRVSLNEKYRTLIGHFRHEVGHYYWDVIFQNNDEFLSEFRTLFGDERESYADALEVHYQNGAPKNWKTDFISEYASSHPWEDWAETWAHYLHILDTMETAYYFGLNGDPKLRNSPHMRVETLYPYREDLSFKTILEETIPLFYAVNSINRSMGIKDVYPFAISAKVKDKLEYVHYILQRFKAEKK</sequence>
<name>A0A6N6MFC3_9FLAO</name>
<accession>A0A6N6MFC3</accession>
<dbReference type="InterPro" id="IPR031321">
    <property type="entry name" value="UCP012641"/>
</dbReference>
<dbReference type="Pfam" id="PF15887">
    <property type="entry name" value="Peptidase_Mx"/>
    <property type="match status" value="1"/>
</dbReference>
<dbReference type="AlphaFoldDB" id="A0A6N6MFC3"/>
<dbReference type="Gene3D" id="3.40.390.70">
    <property type="match status" value="1"/>
</dbReference>
<feature type="domain" description="Zinc-ribbon" evidence="1">
    <location>
        <begin position="4"/>
        <end position="90"/>
    </location>
</feature>